<dbReference type="InterPro" id="IPR040758">
    <property type="entry name" value="PrmC_N"/>
</dbReference>
<sequence length="288" mass="31970">MSTEIWTVRSILQWTAQWLGKYDVDSPRLDGELLLAYALKVERIQLFLDPDRPLIPEELSQFKALIKRRAAREPVAYILGERAFLHWNLKVTPGVLIPRPETEHLVQSCIEHFAQAERSPESILDMGVGSGAIILALMDHFSEARGVGVDISPDALACARVNGERLGLNGRMRWFESDYGAAVPAGERFDLITSNPPYISKADLAELEPDVRDWEPTLALDGGEDGLDAYRVLIPQAVERLNSAGLLAVEIGYDQGEAVFGMMQGAGLKGVRVIKDYSEHDRVVMAFL</sequence>
<dbReference type="AlphaFoldDB" id="A0A1S7LML9"/>
<feature type="binding site" evidence="4">
    <location>
        <position position="195"/>
    </location>
    <ligand>
        <name>S-adenosyl-L-methionine</name>
        <dbReference type="ChEBI" id="CHEBI:59789"/>
    </ligand>
</feature>
<dbReference type="CDD" id="cd02440">
    <property type="entry name" value="AdoMet_MTases"/>
    <property type="match status" value="1"/>
</dbReference>
<dbReference type="NCBIfam" id="TIGR03534">
    <property type="entry name" value="RF_mod_PrmC"/>
    <property type="match status" value="1"/>
</dbReference>
<dbReference type="SUPFAM" id="SSF53335">
    <property type="entry name" value="S-adenosyl-L-methionine-dependent methyltransferases"/>
    <property type="match status" value="1"/>
</dbReference>
<dbReference type="Gene3D" id="3.40.50.150">
    <property type="entry name" value="Vaccinia Virus protein VP39"/>
    <property type="match status" value="1"/>
</dbReference>
<dbReference type="NCBIfam" id="TIGR00536">
    <property type="entry name" value="hemK_fam"/>
    <property type="match status" value="1"/>
</dbReference>
<dbReference type="InterPro" id="IPR004556">
    <property type="entry name" value="HemK-like"/>
</dbReference>
<feature type="domain" description="Methyltransferase" evidence="5">
    <location>
        <begin position="123"/>
        <end position="204"/>
    </location>
</feature>
<dbReference type="PRINTS" id="PR00507">
    <property type="entry name" value="N12N6MTFRASE"/>
</dbReference>
<evidence type="ECO:0000256" key="4">
    <source>
        <dbReference type="HAMAP-Rule" id="MF_02126"/>
    </source>
</evidence>
<protein>
    <recommendedName>
        <fullName evidence="4">Release factor glutamine methyltransferase</fullName>
        <shortName evidence="4">RF MTase</shortName>
        <ecNumber evidence="4">2.1.1.297</ecNumber>
    </recommendedName>
    <alternativeName>
        <fullName evidence="4">N5-glutamine methyltransferase PrmC</fullName>
    </alternativeName>
    <alternativeName>
        <fullName evidence="4">Protein-(glutamine-N5) MTase PrmC</fullName>
    </alternativeName>
    <alternativeName>
        <fullName evidence="4">Protein-glutamine N-methyltransferase PrmC</fullName>
    </alternativeName>
</protein>
<feature type="binding site" evidence="4">
    <location>
        <begin position="195"/>
        <end position="198"/>
    </location>
    <ligand>
        <name>substrate</name>
    </ligand>
</feature>
<proteinExistence type="inferred from homology"/>
<feature type="domain" description="Release factor glutamine methyltransferase N-terminal" evidence="6">
    <location>
        <begin position="11"/>
        <end position="80"/>
    </location>
</feature>
<keyword evidence="2 4" id="KW-0808">Transferase</keyword>
<dbReference type="Gene3D" id="1.10.8.10">
    <property type="entry name" value="DNA helicase RuvA subunit, C-terminal domain"/>
    <property type="match status" value="1"/>
</dbReference>
<evidence type="ECO:0000259" key="5">
    <source>
        <dbReference type="Pfam" id="PF13649"/>
    </source>
</evidence>
<comment type="catalytic activity">
    <reaction evidence="4">
        <text>L-glutaminyl-[peptide chain release factor] + S-adenosyl-L-methionine = N(5)-methyl-L-glutaminyl-[peptide chain release factor] + S-adenosyl-L-homocysteine + H(+)</text>
        <dbReference type="Rhea" id="RHEA:42896"/>
        <dbReference type="Rhea" id="RHEA-COMP:10271"/>
        <dbReference type="Rhea" id="RHEA-COMP:10272"/>
        <dbReference type="ChEBI" id="CHEBI:15378"/>
        <dbReference type="ChEBI" id="CHEBI:30011"/>
        <dbReference type="ChEBI" id="CHEBI:57856"/>
        <dbReference type="ChEBI" id="CHEBI:59789"/>
        <dbReference type="ChEBI" id="CHEBI:61891"/>
        <dbReference type="EC" id="2.1.1.297"/>
    </reaction>
</comment>
<dbReference type="PANTHER" id="PTHR18895:SF74">
    <property type="entry name" value="MTRF1L RELEASE FACTOR GLUTAMINE METHYLTRANSFERASE"/>
    <property type="match status" value="1"/>
</dbReference>
<accession>A0A1S7LML9</accession>
<dbReference type="Pfam" id="PF13649">
    <property type="entry name" value="Methyltransf_25"/>
    <property type="match status" value="1"/>
</dbReference>
<keyword evidence="3 4" id="KW-0949">S-adenosyl-L-methionine</keyword>
<organism evidence="7">
    <name type="scientific">Magnetococcus massalia (strain MO-1)</name>
    <dbReference type="NCBI Taxonomy" id="451514"/>
    <lineage>
        <taxon>Bacteria</taxon>
        <taxon>Pseudomonadati</taxon>
        <taxon>Pseudomonadota</taxon>
        <taxon>Magnetococcia</taxon>
        <taxon>Magnetococcales</taxon>
        <taxon>Magnetococcaceae</taxon>
        <taxon>Magnetococcus</taxon>
    </lineage>
</organism>
<feature type="binding site" evidence="4">
    <location>
        <begin position="127"/>
        <end position="131"/>
    </location>
    <ligand>
        <name>S-adenosyl-L-methionine</name>
        <dbReference type="ChEBI" id="CHEBI:59789"/>
    </ligand>
</feature>
<dbReference type="InterPro" id="IPR019874">
    <property type="entry name" value="RF_methyltr_PrmC"/>
</dbReference>
<dbReference type="InterPro" id="IPR041698">
    <property type="entry name" value="Methyltransf_25"/>
</dbReference>
<evidence type="ECO:0000256" key="1">
    <source>
        <dbReference type="ARBA" id="ARBA00022603"/>
    </source>
</evidence>
<comment type="caution">
    <text evidence="4">Lacks conserved residue(s) required for the propagation of feature annotation.</text>
</comment>
<dbReference type="EC" id="2.1.1.297" evidence="4"/>
<feature type="binding site" evidence="4">
    <location>
        <position position="150"/>
    </location>
    <ligand>
        <name>S-adenosyl-L-methionine</name>
        <dbReference type="ChEBI" id="CHEBI:59789"/>
    </ligand>
</feature>
<dbReference type="InterPro" id="IPR029063">
    <property type="entry name" value="SAM-dependent_MTases_sf"/>
</dbReference>
<evidence type="ECO:0000256" key="3">
    <source>
        <dbReference type="ARBA" id="ARBA00022691"/>
    </source>
</evidence>
<evidence type="ECO:0000313" key="7">
    <source>
        <dbReference type="EMBL" id="CRH07888.1"/>
    </source>
</evidence>
<dbReference type="HAMAP" id="MF_02126">
    <property type="entry name" value="RF_methyltr_PrmC"/>
    <property type="match status" value="1"/>
</dbReference>
<gene>
    <name evidence="7" type="primary">hemK</name>
    <name evidence="4" type="synonym">prmC</name>
    <name evidence="7" type="ORF">MAGMO_3759</name>
</gene>
<dbReference type="GO" id="GO:0102559">
    <property type="term" value="F:peptide chain release factor N(5)-glutamine methyltransferase activity"/>
    <property type="evidence" value="ECO:0007669"/>
    <property type="project" value="UniProtKB-EC"/>
</dbReference>
<reference evidence="7" key="1">
    <citation type="submission" date="2015-04" db="EMBL/GenBank/DDBJ databases">
        <authorList>
            <person name="Syromyatnikov M.Y."/>
            <person name="Popov V.N."/>
        </authorList>
    </citation>
    <scope>NUCLEOTIDE SEQUENCE</scope>
    <source>
        <strain evidence="7">MO-1</strain>
    </source>
</reference>
<comment type="function">
    <text evidence="4">Methylates the class 1 translation termination release factors RF1/PrfA and RF2/PrfB on the glutamine residue of the universally conserved GGQ motif.</text>
</comment>
<dbReference type="EMBL" id="LO017727">
    <property type="protein sequence ID" value="CRH07888.1"/>
    <property type="molecule type" value="Genomic_DNA"/>
</dbReference>
<dbReference type="PANTHER" id="PTHR18895">
    <property type="entry name" value="HEMK METHYLTRANSFERASE"/>
    <property type="match status" value="1"/>
</dbReference>
<evidence type="ECO:0000259" key="6">
    <source>
        <dbReference type="Pfam" id="PF17827"/>
    </source>
</evidence>
<dbReference type="InterPro" id="IPR050320">
    <property type="entry name" value="N5-glutamine_MTase"/>
</dbReference>
<dbReference type="Pfam" id="PF17827">
    <property type="entry name" value="PrmC_N"/>
    <property type="match status" value="1"/>
</dbReference>
<keyword evidence="1 4" id="KW-0489">Methyltransferase</keyword>
<comment type="similarity">
    <text evidence="4">Belongs to the protein N5-glutamine methyltransferase family. PrmC subfamily.</text>
</comment>
<evidence type="ECO:0000256" key="2">
    <source>
        <dbReference type="ARBA" id="ARBA00022679"/>
    </source>
</evidence>
<name>A0A1S7LML9_MAGMO</name>
<dbReference type="GO" id="GO:0032259">
    <property type="term" value="P:methylation"/>
    <property type="evidence" value="ECO:0007669"/>
    <property type="project" value="UniProtKB-KW"/>
</dbReference>